<protein>
    <submittedName>
        <fullName evidence="1">Uncharacterized protein</fullName>
    </submittedName>
</protein>
<proteinExistence type="predicted"/>
<organism evidence="1">
    <name type="scientific">Solivirus sp</name>
    <dbReference type="NCBI Taxonomy" id="2487772"/>
    <lineage>
        <taxon>Viruses</taxon>
        <taxon>Pithoviruses</taxon>
    </lineage>
</organism>
<gene>
    <name evidence="1" type="ORF">Solivirus5_5</name>
</gene>
<dbReference type="EMBL" id="MK072493">
    <property type="protein sequence ID" value="AYV86077.1"/>
    <property type="molecule type" value="Genomic_DNA"/>
</dbReference>
<reference evidence="1" key="1">
    <citation type="submission" date="2018-10" db="EMBL/GenBank/DDBJ databases">
        <title>Hidden diversity of soil giant viruses.</title>
        <authorList>
            <person name="Schulz F."/>
            <person name="Alteio L."/>
            <person name="Goudeau D."/>
            <person name="Ryan E.M."/>
            <person name="Malmstrom R.R."/>
            <person name="Blanchard J."/>
            <person name="Woyke T."/>
        </authorList>
    </citation>
    <scope>NUCLEOTIDE SEQUENCE</scope>
    <source>
        <strain evidence="1">SOV1</strain>
    </source>
</reference>
<evidence type="ECO:0000313" key="1">
    <source>
        <dbReference type="EMBL" id="AYV86077.1"/>
    </source>
</evidence>
<accession>A0A3G5AFX5</accession>
<sequence>MSLFKQNEFLSIEMMKHFDTASIRTLMSMPEYQNLFTPKLMADLFKTKLKMLGLREEQIRDIEKIKNELNWFDVYNLVEISSGDDTTLMESALREIFNNDDLEALQIMLYINSSILNTRKMLPFGNFLRFDTIIFDNQNLFPRKILKYLIQKDPYNLGYSALLKLTRSNDYNYIKSVLDPLFETLSQQQILDLFTTGAIVRKGKSKAYYQYIITKGVPLGRKELGDFIEMIRPEELPLMITNHYHIPTAFSRVNRIDTDAIAYFKQANLGPIHISKYLAIEDTTTFQIEYKGDIEKIPNSDLVENLPLLQDDSPLFGLCSSGMFVKLMHIVIFRENLRLTPLYWYLSMAQRTLLERFIKNAILRDKNRIINSYAGMNAPEIISRVNSFADEMMEAVDQPPRFANIQQEFDRGVFILGNGDRVSILNPNVLTYPQISSLYAQVVIEQQNQDILNTINQPEVHEEYIEQLIQIDMAAKALRSGRANRTNDDDDNE</sequence>
<name>A0A3G5AFX5_9VIRU</name>